<evidence type="ECO:0000259" key="8">
    <source>
        <dbReference type="PROSITE" id="PS00651"/>
    </source>
</evidence>
<dbReference type="Pfam" id="PF03948">
    <property type="entry name" value="Ribosomal_L9_C"/>
    <property type="match status" value="1"/>
</dbReference>
<dbReference type="AlphaFoldDB" id="A0A172RWP8"/>
<dbReference type="PATRIC" id="fig|79604.3.peg.342"/>
<comment type="similarity">
    <text evidence="1 7">Belongs to the bacterial ribosomal protein bL9 family.</text>
</comment>
<dbReference type="GO" id="GO:1990904">
    <property type="term" value="C:ribonucleoprotein complex"/>
    <property type="evidence" value="ECO:0007669"/>
    <property type="project" value="UniProtKB-KW"/>
</dbReference>
<dbReference type="InterPro" id="IPR020070">
    <property type="entry name" value="Ribosomal_bL9_N"/>
</dbReference>
<evidence type="ECO:0000256" key="1">
    <source>
        <dbReference type="ARBA" id="ARBA00010605"/>
    </source>
</evidence>
<evidence type="ECO:0000256" key="7">
    <source>
        <dbReference type="HAMAP-Rule" id="MF_00503"/>
    </source>
</evidence>
<name>A0A172RWP8_9ACTN</name>
<dbReference type="InterPro" id="IPR009027">
    <property type="entry name" value="Ribosomal_bL9/RNase_H1_N"/>
</dbReference>
<dbReference type="HAMAP" id="MF_00503">
    <property type="entry name" value="Ribosomal_bL9"/>
    <property type="match status" value="1"/>
</dbReference>
<reference evidence="10" key="1">
    <citation type="submission" date="2016-10" db="EMBL/GenBank/DDBJ databases">
        <authorList>
            <person name="Varghese N."/>
        </authorList>
    </citation>
    <scope>NUCLEOTIDE SEQUENCE [LARGE SCALE GENOMIC DNA]</scope>
    <source>
        <strain evidence="10">DSM 21843</strain>
    </source>
</reference>
<dbReference type="KEGG" id="ddt:AAY81_01670"/>
<organism evidence="9 10">
    <name type="scientific">Denitrobacterium detoxificans</name>
    <dbReference type="NCBI Taxonomy" id="79604"/>
    <lineage>
        <taxon>Bacteria</taxon>
        <taxon>Bacillati</taxon>
        <taxon>Actinomycetota</taxon>
        <taxon>Coriobacteriia</taxon>
        <taxon>Eggerthellales</taxon>
        <taxon>Eggerthellaceae</taxon>
        <taxon>Denitrobacterium</taxon>
    </lineage>
</organism>
<dbReference type="InterPro" id="IPR036935">
    <property type="entry name" value="Ribosomal_bL9_N_sf"/>
</dbReference>
<gene>
    <name evidence="7" type="primary">rplI</name>
    <name evidence="9" type="ORF">SAMN02910314_01535</name>
</gene>
<evidence type="ECO:0000256" key="6">
    <source>
        <dbReference type="ARBA" id="ARBA00035292"/>
    </source>
</evidence>
<feature type="domain" description="Ribosomal protein L9" evidence="8">
    <location>
        <begin position="13"/>
        <end position="40"/>
    </location>
</feature>
<dbReference type="NCBIfam" id="TIGR00158">
    <property type="entry name" value="L9"/>
    <property type="match status" value="1"/>
</dbReference>
<dbReference type="PROSITE" id="PS00651">
    <property type="entry name" value="RIBOSOMAL_L9"/>
    <property type="match status" value="1"/>
</dbReference>
<dbReference type="SUPFAM" id="SSF55653">
    <property type="entry name" value="Ribosomal protein L9 C-domain"/>
    <property type="match status" value="1"/>
</dbReference>
<evidence type="ECO:0000256" key="3">
    <source>
        <dbReference type="ARBA" id="ARBA00022884"/>
    </source>
</evidence>
<evidence type="ECO:0000256" key="4">
    <source>
        <dbReference type="ARBA" id="ARBA00022980"/>
    </source>
</evidence>
<dbReference type="GO" id="GO:0006412">
    <property type="term" value="P:translation"/>
    <property type="evidence" value="ECO:0007669"/>
    <property type="project" value="UniProtKB-UniRule"/>
</dbReference>
<dbReference type="Proteomes" id="UP000182975">
    <property type="component" value="Unassembled WGS sequence"/>
</dbReference>
<evidence type="ECO:0000313" key="9">
    <source>
        <dbReference type="EMBL" id="SEO89544.1"/>
    </source>
</evidence>
<dbReference type="OrthoDB" id="9788336at2"/>
<sequence length="180" mass="19375">MKVILLQELKGRGVEGDVIEVADGFANNFLLPQKVAVKATKGNLKQLEMRRHNIAKREETRTATANQLKETLDGTTVQIDARVGEEGQLFGSVTAQMIADAVKEQLGVEIDRRLIDLKVQIKTAGEHEATVALHRDIKATIKMIVGDPEAIAAAAAAAGIIEEAPEQEAAEEEAAEEAAE</sequence>
<dbReference type="PANTHER" id="PTHR21368">
    <property type="entry name" value="50S RIBOSOMAL PROTEIN L9"/>
    <property type="match status" value="1"/>
</dbReference>
<dbReference type="GO" id="GO:0005840">
    <property type="term" value="C:ribosome"/>
    <property type="evidence" value="ECO:0007669"/>
    <property type="project" value="UniProtKB-KW"/>
</dbReference>
<keyword evidence="3 7" id="KW-0694">RNA-binding</keyword>
<dbReference type="EMBL" id="FOEC01000010">
    <property type="protein sequence ID" value="SEO89544.1"/>
    <property type="molecule type" value="Genomic_DNA"/>
</dbReference>
<dbReference type="SUPFAM" id="SSF55658">
    <property type="entry name" value="L9 N-domain-like"/>
    <property type="match status" value="1"/>
</dbReference>
<comment type="function">
    <text evidence="7">Binds to the 23S rRNA.</text>
</comment>
<dbReference type="InterPro" id="IPR020594">
    <property type="entry name" value="Ribosomal_bL9_bac/chp"/>
</dbReference>
<keyword evidence="10" id="KW-1185">Reference proteome</keyword>
<dbReference type="GO" id="GO:0003735">
    <property type="term" value="F:structural constituent of ribosome"/>
    <property type="evidence" value="ECO:0007669"/>
    <property type="project" value="InterPro"/>
</dbReference>
<dbReference type="RefSeq" id="WP_066660612.1">
    <property type="nucleotide sequence ID" value="NZ_CP011402.1"/>
</dbReference>
<keyword evidence="2 7" id="KW-0699">rRNA-binding</keyword>
<dbReference type="Gene3D" id="3.10.430.100">
    <property type="entry name" value="Ribosomal protein L9, C-terminal domain"/>
    <property type="match status" value="1"/>
</dbReference>
<evidence type="ECO:0000256" key="2">
    <source>
        <dbReference type="ARBA" id="ARBA00022730"/>
    </source>
</evidence>
<keyword evidence="4 7" id="KW-0689">Ribosomal protein</keyword>
<dbReference type="Pfam" id="PF01281">
    <property type="entry name" value="Ribosomal_L9_N"/>
    <property type="match status" value="1"/>
</dbReference>
<proteinExistence type="inferred from homology"/>
<evidence type="ECO:0000313" key="10">
    <source>
        <dbReference type="Proteomes" id="UP000182975"/>
    </source>
</evidence>
<dbReference type="InterPro" id="IPR036791">
    <property type="entry name" value="Ribosomal_bL9_C_sf"/>
</dbReference>
<dbReference type="InterPro" id="IPR000244">
    <property type="entry name" value="Ribosomal_bL9"/>
</dbReference>
<evidence type="ECO:0000256" key="5">
    <source>
        <dbReference type="ARBA" id="ARBA00023274"/>
    </source>
</evidence>
<dbReference type="InterPro" id="IPR020069">
    <property type="entry name" value="Ribosomal_bL9_C"/>
</dbReference>
<dbReference type="Gene3D" id="3.40.5.10">
    <property type="entry name" value="Ribosomal protein L9, N-terminal domain"/>
    <property type="match status" value="1"/>
</dbReference>
<keyword evidence="5 7" id="KW-0687">Ribonucleoprotein</keyword>
<dbReference type="GO" id="GO:0019843">
    <property type="term" value="F:rRNA binding"/>
    <property type="evidence" value="ECO:0007669"/>
    <property type="project" value="UniProtKB-UniRule"/>
</dbReference>
<protein>
    <recommendedName>
        <fullName evidence="6 7">Large ribosomal subunit protein bL9</fullName>
    </recommendedName>
</protein>
<dbReference type="STRING" id="79604.AAY81_01670"/>
<accession>A0A172RWP8</accession>